<dbReference type="Gene3D" id="3.40.50.300">
    <property type="entry name" value="P-loop containing nucleotide triphosphate hydrolases"/>
    <property type="match status" value="1"/>
</dbReference>
<evidence type="ECO:0000256" key="1">
    <source>
        <dbReference type="ARBA" id="ARBA00004496"/>
    </source>
</evidence>
<dbReference type="PANTHER" id="PTHR45709">
    <property type="entry name" value="LARGE SUBUNIT GTPASE 1 HOMOLOG-RELATED"/>
    <property type="match status" value="1"/>
</dbReference>
<protein>
    <recommendedName>
        <fullName evidence="6">Large subunit GTPase 1 homolog</fullName>
    </recommendedName>
</protein>
<dbReference type="Pfam" id="PF01926">
    <property type="entry name" value="MMR_HSR1"/>
    <property type="match status" value="1"/>
</dbReference>
<dbReference type="WBParaSite" id="Pan_g9765.t1">
    <property type="protein sequence ID" value="Pan_g9765.t1"/>
    <property type="gene ID" value="Pan_g9765"/>
</dbReference>
<dbReference type="InterPro" id="IPR043358">
    <property type="entry name" value="GNL1-like"/>
</dbReference>
<organism evidence="9 10">
    <name type="scientific">Panagrellus redivivus</name>
    <name type="common">Microworm</name>
    <dbReference type="NCBI Taxonomy" id="6233"/>
    <lineage>
        <taxon>Eukaryota</taxon>
        <taxon>Metazoa</taxon>
        <taxon>Ecdysozoa</taxon>
        <taxon>Nematoda</taxon>
        <taxon>Chromadorea</taxon>
        <taxon>Rhabditida</taxon>
        <taxon>Tylenchina</taxon>
        <taxon>Panagrolaimomorpha</taxon>
        <taxon>Panagrolaimoidea</taxon>
        <taxon>Panagrolaimidae</taxon>
        <taxon>Panagrellus</taxon>
    </lineage>
</organism>
<dbReference type="GO" id="GO:0003924">
    <property type="term" value="F:GTPase activity"/>
    <property type="evidence" value="ECO:0007669"/>
    <property type="project" value="InterPro"/>
</dbReference>
<dbReference type="GO" id="GO:0000054">
    <property type="term" value="P:ribosomal subunit export from nucleus"/>
    <property type="evidence" value="ECO:0007669"/>
    <property type="project" value="TreeGrafter"/>
</dbReference>
<evidence type="ECO:0000256" key="2">
    <source>
        <dbReference type="ARBA" id="ARBA00022490"/>
    </source>
</evidence>
<reference evidence="9" key="1">
    <citation type="journal article" date="2013" name="Genetics">
        <title>The draft genome and transcriptome of Panagrellus redivivus are shaped by the harsh demands of a free-living lifestyle.</title>
        <authorList>
            <person name="Srinivasan J."/>
            <person name="Dillman A.R."/>
            <person name="Macchietto M.G."/>
            <person name="Heikkinen L."/>
            <person name="Lakso M."/>
            <person name="Fracchia K.M."/>
            <person name="Antoshechkin I."/>
            <person name="Mortazavi A."/>
            <person name="Wong G."/>
            <person name="Sternberg P.W."/>
        </authorList>
    </citation>
    <scope>NUCLEOTIDE SEQUENCE [LARGE SCALE GENOMIC DNA]</scope>
    <source>
        <strain evidence="9">MT8872</strain>
    </source>
</reference>
<evidence type="ECO:0000256" key="3">
    <source>
        <dbReference type="ARBA" id="ARBA00022741"/>
    </source>
</evidence>
<keyword evidence="9" id="KW-1185">Reference proteome</keyword>
<dbReference type="InterPro" id="IPR030378">
    <property type="entry name" value="G_CP_dom"/>
</dbReference>
<dbReference type="AlphaFoldDB" id="A0A7E4WBL3"/>
<reference evidence="10" key="2">
    <citation type="submission" date="2020-10" db="UniProtKB">
        <authorList>
            <consortium name="WormBaseParasite"/>
        </authorList>
    </citation>
    <scope>IDENTIFICATION</scope>
</reference>
<feature type="domain" description="CP-type G" evidence="8">
    <location>
        <begin position="162"/>
        <end position="387"/>
    </location>
</feature>
<accession>A0A7E4WBL3</accession>
<evidence type="ECO:0000313" key="10">
    <source>
        <dbReference type="WBParaSite" id="Pan_g9765.t1"/>
    </source>
</evidence>
<dbReference type="Gene3D" id="1.10.1580.10">
    <property type="match status" value="1"/>
</dbReference>
<proteinExistence type="predicted"/>
<dbReference type="PROSITE" id="PS51721">
    <property type="entry name" value="G_CP"/>
    <property type="match status" value="1"/>
</dbReference>
<dbReference type="PANTHER" id="PTHR45709:SF2">
    <property type="entry name" value="LARGE SUBUNIT GTPASE 1 HOMOLOG"/>
    <property type="match status" value="1"/>
</dbReference>
<evidence type="ECO:0000256" key="6">
    <source>
        <dbReference type="ARBA" id="ARBA00040145"/>
    </source>
</evidence>
<evidence type="ECO:0000256" key="7">
    <source>
        <dbReference type="SAM" id="MobiDB-lite"/>
    </source>
</evidence>
<dbReference type="InterPro" id="IPR027417">
    <property type="entry name" value="P-loop_NTPase"/>
</dbReference>
<dbReference type="InterPro" id="IPR023179">
    <property type="entry name" value="GTP-bd_ortho_bundle_sf"/>
</dbReference>
<dbReference type="Proteomes" id="UP000492821">
    <property type="component" value="Unassembled WGS sequence"/>
</dbReference>
<dbReference type="GO" id="GO:0005525">
    <property type="term" value="F:GTP binding"/>
    <property type="evidence" value="ECO:0007669"/>
    <property type="project" value="UniProtKB-KW"/>
</dbReference>
<keyword evidence="3" id="KW-0547">Nucleotide-binding</keyword>
<keyword evidence="5" id="KW-0342">GTP-binding</keyword>
<comment type="subcellular location">
    <subcellularLocation>
        <location evidence="1">Cytoplasm</location>
    </subcellularLocation>
</comment>
<keyword evidence="4" id="KW-0378">Hydrolase</keyword>
<keyword evidence="2" id="KW-0963">Cytoplasm</keyword>
<dbReference type="GO" id="GO:0005829">
    <property type="term" value="C:cytosol"/>
    <property type="evidence" value="ECO:0007669"/>
    <property type="project" value="TreeGrafter"/>
</dbReference>
<evidence type="ECO:0000256" key="5">
    <source>
        <dbReference type="ARBA" id="ARBA00023134"/>
    </source>
</evidence>
<dbReference type="CDD" id="cd01857">
    <property type="entry name" value="HSR1_MMR1"/>
    <property type="match status" value="1"/>
</dbReference>
<evidence type="ECO:0000313" key="9">
    <source>
        <dbReference type="Proteomes" id="UP000492821"/>
    </source>
</evidence>
<evidence type="ECO:0000259" key="8">
    <source>
        <dbReference type="PROSITE" id="PS51721"/>
    </source>
</evidence>
<dbReference type="InterPro" id="IPR006073">
    <property type="entry name" value="GTP-bd"/>
</dbReference>
<evidence type="ECO:0000256" key="4">
    <source>
        <dbReference type="ARBA" id="ARBA00022801"/>
    </source>
</evidence>
<feature type="region of interest" description="Disordered" evidence="7">
    <location>
        <begin position="248"/>
        <end position="282"/>
    </location>
</feature>
<dbReference type="SUPFAM" id="SSF52540">
    <property type="entry name" value="P-loop containing nucleoside triphosphate hydrolases"/>
    <property type="match status" value="1"/>
</dbReference>
<sequence>MTKRRLRNDAPKGFNKSLGNSLVKQGKAKRVYIQPNVAQTAAPEKVLDSVTHESNLDEFLNNAELANRDFTAERSNVKIISTAENTIVNPDDLVHQSFEELRKKYGELLKIPRRPLKGTYKTANELHALEEQSFLDWKRNVSLMQESHGVVMTPFERNLELWRQLWRVIERSDVIVQIVDARNPLLFHSADLDAYVKEVDSSKGNVVLVNKSDLLSPEHVEQWRQHFRREKIPAVFWSAKSNIVDPTLETVKEEETATTSSTDSDDEDAPSSPEVNDLTDAVNRADLDPTPAAEVVVPKVDDIPFIHTTDELIAFFKAEAFKCNPGSEKIVVGMVGYPNVGKSSTINCIFGKKKTSVSATPGKTKHFQTLIIDNELTLCDCPGLVMPSFGFSASEMVLNCILPVDKMRDFFSPVQVLSNRVPRRYLEALYSILLPKPTENEDPQRPPTAHELLTTIAFMKGFMSNSGIPDCSRAARIVLKDVVNGKLRWIAAPPGIDQALFDEITFSTLPEKKQVEKSQNIVLEQLEKRNLLLCEGSNGRKVDSTFFGGSDGVGHVVGVKGRGPTVDEDGRIRLKKGKKEKLRRVYKHLDA</sequence>
<name>A0A7E4WBL3_PANRE</name>